<protein>
    <submittedName>
        <fullName evidence="1">6-pyruvoyl-tetrahydropterin synthase</fullName>
    </submittedName>
</protein>
<evidence type="ECO:0000313" key="2">
    <source>
        <dbReference type="Proteomes" id="UP001519287"/>
    </source>
</evidence>
<proteinExistence type="predicted"/>
<dbReference type="RefSeq" id="WP_209971364.1">
    <property type="nucleotide sequence ID" value="NZ_JAGGLB010000005.1"/>
</dbReference>
<evidence type="ECO:0000313" key="1">
    <source>
        <dbReference type="EMBL" id="MBP1990611.1"/>
    </source>
</evidence>
<dbReference type="EMBL" id="JAGGLB010000005">
    <property type="protein sequence ID" value="MBP1990611.1"/>
    <property type="molecule type" value="Genomic_DNA"/>
</dbReference>
<organism evidence="1 2">
    <name type="scientific">Paenibacillus eucommiae</name>
    <dbReference type="NCBI Taxonomy" id="1355755"/>
    <lineage>
        <taxon>Bacteria</taxon>
        <taxon>Bacillati</taxon>
        <taxon>Bacillota</taxon>
        <taxon>Bacilli</taxon>
        <taxon>Bacillales</taxon>
        <taxon>Paenibacillaceae</taxon>
        <taxon>Paenibacillus</taxon>
    </lineage>
</organism>
<keyword evidence="2" id="KW-1185">Reference proteome</keyword>
<comment type="caution">
    <text evidence="1">The sequence shown here is derived from an EMBL/GenBank/DDBJ whole genome shotgun (WGS) entry which is preliminary data.</text>
</comment>
<accession>A0ABS4IUS5</accession>
<sequence>MSSADKFLEVFNQLKSILKIYEPEKKLITDTPDHYYLNTHKINPKNKLPIFFAAAQIKKNYVSYHLMPVYVFPELLEDISETLKKRMQGKSCFNFKEVNEELIEELKQLTEKGCQKYRENHLV</sequence>
<name>A0ABS4IUS5_9BACL</name>
<gene>
    <name evidence="1" type="ORF">J2Z66_002217</name>
</gene>
<dbReference type="Proteomes" id="UP001519287">
    <property type="component" value="Unassembled WGS sequence"/>
</dbReference>
<reference evidence="1 2" key="1">
    <citation type="submission" date="2021-03" db="EMBL/GenBank/DDBJ databases">
        <title>Genomic Encyclopedia of Type Strains, Phase IV (KMG-IV): sequencing the most valuable type-strain genomes for metagenomic binning, comparative biology and taxonomic classification.</title>
        <authorList>
            <person name="Goeker M."/>
        </authorList>
    </citation>
    <scope>NUCLEOTIDE SEQUENCE [LARGE SCALE GENOMIC DNA]</scope>
    <source>
        <strain evidence="1 2">DSM 26048</strain>
    </source>
</reference>